<proteinExistence type="predicted"/>
<comment type="caution">
    <text evidence="2">The sequence shown here is derived from an EMBL/GenBank/DDBJ whole genome shotgun (WGS) entry which is preliminary data.</text>
</comment>
<keyword evidence="3" id="KW-1185">Reference proteome</keyword>
<evidence type="ECO:0000256" key="1">
    <source>
        <dbReference type="SAM" id="MobiDB-lite"/>
    </source>
</evidence>
<sequence length="208" mass="22911">MPRCTLHCPGLPRRAPSRPHVHSTIYLGSWSDEIGRGKATIEAFPTKLKMLRLRTERHTTHAAATPTTPATPATPATSSPVPALPNINFWGFPGALPQAITHLGPVAVQQAAGVVERGSSPVRMMEDEAPDDLVDEYIEWFITRRGRKEARVAAIKEAGGVLAEQFFDLPAIYKLKADEWERLGAVMHTRPRDETENDQDTSRSVETA</sequence>
<dbReference type="EMBL" id="VXIS01000014">
    <property type="protein sequence ID" value="KAA8913543.1"/>
    <property type="molecule type" value="Genomic_DNA"/>
</dbReference>
<dbReference type="AlphaFoldDB" id="A0A5J5F992"/>
<organism evidence="2 3">
    <name type="scientific">Sphaerosporella brunnea</name>
    <dbReference type="NCBI Taxonomy" id="1250544"/>
    <lineage>
        <taxon>Eukaryota</taxon>
        <taxon>Fungi</taxon>
        <taxon>Dikarya</taxon>
        <taxon>Ascomycota</taxon>
        <taxon>Pezizomycotina</taxon>
        <taxon>Pezizomycetes</taxon>
        <taxon>Pezizales</taxon>
        <taxon>Pyronemataceae</taxon>
        <taxon>Sphaerosporella</taxon>
    </lineage>
</organism>
<protein>
    <submittedName>
        <fullName evidence="2">Uncharacterized protein</fullName>
    </submittedName>
</protein>
<evidence type="ECO:0000313" key="2">
    <source>
        <dbReference type="EMBL" id="KAA8913543.1"/>
    </source>
</evidence>
<dbReference type="Proteomes" id="UP000326924">
    <property type="component" value="Unassembled WGS sequence"/>
</dbReference>
<accession>A0A5J5F992</accession>
<reference evidence="2 3" key="1">
    <citation type="submission" date="2019-09" db="EMBL/GenBank/DDBJ databases">
        <title>Draft genome of the ectomycorrhizal ascomycete Sphaerosporella brunnea.</title>
        <authorList>
            <consortium name="DOE Joint Genome Institute"/>
            <person name="Benucci G.M."/>
            <person name="Marozzi G."/>
            <person name="Antonielli L."/>
            <person name="Sanchez S."/>
            <person name="Marco P."/>
            <person name="Wang X."/>
            <person name="Falini L.B."/>
            <person name="Barry K."/>
            <person name="Haridas S."/>
            <person name="Lipzen A."/>
            <person name="Labutti K."/>
            <person name="Grigoriev I.V."/>
            <person name="Murat C."/>
            <person name="Martin F."/>
            <person name="Albertini E."/>
            <person name="Donnini D."/>
            <person name="Bonito G."/>
        </authorList>
    </citation>
    <scope>NUCLEOTIDE SEQUENCE [LARGE SCALE GENOMIC DNA]</scope>
    <source>
        <strain evidence="2 3">Sb_GMNB300</strain>
    </source>
</reference>
<evidence type="ECO:0000313" key="3">
    <source>
        <dbReference type="Proteomes" id="UP000326924"/>
    </source>
</evidence>
<feature type="compositionally biased region" description="Low complexity" evidence="1">
    <location>
        <begin position="61"/>
        <end position="79"/>
    </location>
</feature>
<gene>
    <name evidence="2" type="ORF">FN846DRAFT_902827</name>
</gene>
<feature type="region of interest" description="Disordered" evidence="1">
    <location>
        <begin position="58"/>
        <end position="79"/>
    </location>
</feature>
<feature type="region of interest" description="Disordered" evidence="1">
    <location>
        <begin position="188"/>
        <end position="208"/>
    </location>
</feature>
<dbReference type="InParanoid" id="A0A5J5F992"/>
<name>A0A5J5F992_9PEZI</name>